<evidence type="ECO:0000313" key="2">
    <source>
        <dbReference type="Proteomes" id="UP000186221"/>
    </source>
</evidence>
<reference evidence="2" key="1">
    <citation type="submission" date="2017-01" db="EMBL/GenBank/DDBJ databases">
        <authorList>
            <person name="Varghese N."/>
            <person name="Submissions S."/>
        </authorList>
    </citation>
    <scope>NUCLEOTIDE SEQUENCE [LARGE SCALE GENOMIC DNA]</scope>
    <source>
        <strain evidence="2">DSM 19945</strain>
    </source>
</reference>
<name>A0A1N7KWR0_9RHOB</name>
<dbReference type="EMBL" id="FTOG01000003">
    <property type="protein sequence ID" value="SIS65850.1"/>
    <property type="molecule type" value="Genomic_DNA"/>
</dbReference>
<dbReference type="AlphaFoldDB" id="A0A1N7KWR0"/>
<proteinExistence type="predicted"/>
<sequence length="69" mass="7647">MIPDLNDPRWKRVLTNDSDLSSASLATRILITRLRREVADAPATLSAKMGELRDFVAKNSFAVADVAKF</sequence>
<accession>A0A1N7KWR0</accession>
<protein>
    <submittedName>
        <fullName evidence="1">Uncharacterized protein</fullName>
    </submittedName>
</protein>
<dbReference type="STRING" id="453582.SAMN05421580_10383"/>
<evidence type="ECO:0000313" key="1">
    <source>
        <dbReference type="EMBL" id="SIS65850.1"/>
    </source>
</evidence>
<keyword evidence="2" id="KW-1185">Reference proteome</keyword>
<gene>
    <name evidence="1" type="ORF">SAMN05421580_10383</name>
</gene>
<dbReference type="Proteomes" id="UP000186221">
    <property type="component" value="Unassembled WGS sequence"/>
</dbReference>
<dbReference type="OrthoDB" id="7875233at2"/>
<organism evidence="1 2">
    <name type="scientific">Rhodobacter aestuarii</name>
    <dbReference type="NCBI Taxonomy" id="453582"/>
    <lineage>
        <taxon>Bacteria</taxon>
        <taxon>Pseudomonadati</taxon>
        <taxon>Pseudomonadota</taxon>
        <taxon>Alphaproteobacteria</taxon>
        <taxon>Rhodobacterales</taxon>
        <taxon>Rhodobacter group</taxon>
        <taxon>Rhodobacter</taxon>
    </lineage>
</organism>
<dbReference type="RefSeq" id="WP_076484102.1">
    <property type="nucleotide sequence ID" value="NZ_FTOG01000003.1"/>
</dbReference>